<dbReference type="PROSITE" id="PS51294">
    <property type="entry name" value="HTH_MYB"/>
    <property type="match status" value="1"/>
</dbReference>
<keyword evidence="4" id="KW-0539">Nucleus</keyword>
<dbReference type="PROSITE" id="PS51293">
    <property type="entry name" value="SANT"/>
    <property type="match status" value="1"/>
</dbReference>
<feature type="region of interest" description="Disordered" evidence="5">
    <location>
        <begin position="257"/>
        <end position="278"/>
    </location>
</feature>
<dbReference type="InterPro" id="IPR006447">
    <property type="entry name" value="Myb_dom_plants"/>
</dbReference>
<evidence type="ECO:0000313" key="9">
    <source>
        <dbReference type="EMBL" id="PUZ61640.1"/>
    </source>
</evidence>
<dbReference type="InterPro" id="IPR017930">
    <property type="entry name" value="Myb_dom"/>
</dbReference>
<proteinExistence type="predicted"/>
<dbReference type="OrthoDB" id="635463at2759"/>
<evidence type="ECO:0000256" key="3">
    <source>
        <dbReference type="ARBA" id="ARBA00023163"/>
    </source>
</evidence>
<evidence type="ECO:0000259" key="7">
    <source>
        <dbReference type="PROSITE" id="PS51293"/>
    </source>
</evidence>
<feature type="domain" description="SANT" evidence="7">
    <location>
        <begin position="139"/>
        <end position="187"/>
    </location>
</feature>
<evidence type="ECO:0000259" key="6">
    <source>
        <dbReference type="PROSITE" id="PS50090"/>
    </source>
</evidence>
<dbReference type="Gene3D" id="1.10.10.60">
    <property type="entry name" value="Homeodomain-like"/>
    <property type="match status" value="1"/>
</dbReference>
<dbReference type="AlphaFoldDB" id="A0A2T7E1D6"/>
<accession>A0A2T7E1D6</accession>
<dbReference type="PROSITE" id="PS50090">
    <property type="entry name" value="MYB_LIKE"/>
    <property type="match status" value="1"/>
</dbReference>
<dbReference type="Pfam" id="PF00249">
    <property type="entry name" value="Myb_DNA-binding"/>
    <property type="match status" value="1"/>
</dbReference>
<evidence type="ECO:0000256" key="5">
    <source>
        <dbReference type="SAM" id="MobiDB-lite"/>
    </source>
</evidence>
<feature type="domain" description="Myb-like" evidence="6">
    <location>
        <begin position="139"/>
        <end position="183"/>
    </location>
</feature>
<dbReference type="Proteomes" id="UP000244336">
    <property type="component" value="Chromosome 4"/>
</dbReference>
<dbReference type="PANTHER" id="PTHR44042">
    <property type="entry name" value="DUPLICATED HOMEODOMAIN-LIKE SUPERFAMILY PROTEIN-RELATED"/>
    <property type="match status" value="1"/>
</dbReference>
<dbReference type="InterPro" id="IPR056195">
    <property type="entry name" value="HTH_70"/>
</dbReference>
<dbReference type="InterPro" id="IPR001005">
    <property type="entry name" value="SANT/Myb"/>
</dbReference>
<dbReference type="SUPFAM" id="SSF46689">
    <property type="entry name" value="Homeodomain-like"/>
    <property type="match status" value="1"/>
</dbReference>
<reference evidence="9 10" key="1">
    <citation type="submission" date="2018-04" db="EMBL/GenBank/DDBJ databases">
        <title>WGS assembly of Panicum hallii var. hallii HAL2.</title>
        <authorList>
            <person name="Lovell J."/>
            <person name="Jenkins J."/>
            <person name="Lowry D."/>
            <person name="Mamidi S."/>
            <person name="Sreedasyam A."/>
            <person name="Weng X."/>
            <person name="Barry K."/>
            <person name="Bonette J."/>
            <person name="Campitelli B."/>
            <person name="Daum C."/>
            <person name="Gordon S."/>
            <person name="Gould B."/>
            <person name="Lipzen A."/>
            <person name="MacQueen A."/>
            <person name="Palacio-Mejia J."/>
            <person name="Plott C."/>
            <person name="Shakirov E."/>
            <person name="Shu S."/>
            <person name="Yoshinaga Y."/>
            <person name="Zane M."/>
            <person name="Rokhsar D."/>
            <person name="Grimwood J."/>
            <person name="Schmutz J."/>
            <person name="Juenger T."/>
        </authorList>
    </citation>
    <scope>NUCLEOTIDE SEQUENCE [LARGE SCALE GENOMIC DNA]</scope>
    <source>
        <strain evidence="10">cv. HAL2</strain>
    </source>
</reference>
<keyword evidence="1" id="KW-0805">Transcription regulation</keyword>
<evidence type="ECO:0000256" key="1">
    <source>
        <dbReference type="ARBA" id="ARBA00023015"/>
    </source>
</evidence>
<evidence type="ECO:0000256" key="4">
    <source>
        <dbReference type="ARBA" id="ARBA00023242"/>
    </source>
</evidence>
<dbReference type="InterPro" id="IPR009057">
    <property type="entry name" value="Homeodomain-like_sf"/>
</dbReference>
<name>A0A2T7E1D6_9POAL</name>
<protein>
    <submittedName>
        <fullName evidence="9">Uncharacterized protein</fullName>
    </submittedName>
</protein>
<evidence type="ECO:0000256" key="2">
    <source>
        <dbReference type="ARBA" id="ARBA00023125"/>
    </source>
</evidence>
<dbReference type="Pfam" id="PF23671">
    <property type="entry name" value="HTH_70"/>
    <property type="match status" value="1"/>
</dbReference>
<dbReference type="SMART" id="SM00717">
    <property type="entry name" value="SANT"/>
    <property type="match status" value="1"/>
</dbReference>
<organism evidence="9 10">
    <name type="scientific">Panicum hallii var. hallii</name>
    <dbReference type="NCBI Taxonomy" id="1504633"/>
    <lineage>
        <taxon>Eukaryota</taxon>
        <taxon>Viridiplantae</taxon>
        <taxon>Streptophyta</taxon>
        <taxon>Embryophyta</taxon>
        <taxon>Tracheophyta</taxon>
        <taxon>Spermatophyta</taxon>
        <taxon>Magnoliopsida</taxon>
        <taxon>Liliopsida</taxon>
        <taxon>Poales</taxon>
        <taxon>Poaceae</taxon>
        <taxon>PACMAD clade</taxon>
        <taxon>Panicoideae</taxon>
        <taxon>Panicodae</taxon>
        <taxon>Paniceae</taxon>
        <taxon>Panicinae</taxon>
        <taxon>Panicum</taxon>
        <taxon>Panicum sect. Panicum</taxon>
    </lineage>
</organism>
<keyword evidence="3" id="KW-0804">Transcription</keyword>
<dbReference type="EMBL" id="CM009752">
    <property type="protein sequence ID" value="PUZ61640.1"/>
    <property type="molecule type" value="Genomic_DNA"/>
</dbReference>
<dbReference type="Gramene" id="PUZ61640">
    <property type="protein sequence ID" value="PUZ61640"/>
    <property type="gene ID" value="GQ55_4G292600"/>
</dbReference>
<sequence>MDPSFNGEWSASEIETVKSHIARNNTNTYANNMNKKHTDIMDELQAIFPLKEKHQVTNLYVELMMEMMHRMQGGNQHVVTNNNIMIGNFGTPLEDPSMGNMEVLCDPLMEEMEAIRKGVEVPQRHPMPRKEKQHAVRFWTKEEHRKFLKGLDAYGRGSWKNISRHFLPNKTPVQICSHAQKYFRRLQNPNKKQRYSINDVSLYDTELGVQNNASGWEGHTITGGAYNPNHYGSGDQPAAMNNLAHVTSPLMHITGQASSSQTATLANGSRQQMGASSSSVAPLMEGAGSHMGWTDDQQGDFFANQWIMNMHMN</sequence>
<gene>
    <name evidence="9" type="ORF">GQ55_4G292600</name>
</gene>
<dbReference type="STRING" id="1504633.A0A2T7E1D6"/>
<feature type="domain" description="HTH myb-type" evidence="8">
    <location>
        <begin position="139"/>
        <end position="187"/>
    </location>
</feature>
<dbReference type="GO" id="GO:0003677">
    <property type="term" value="F:DNA binding"/>
    <property type="evidence" value="ECO:0007669"/>
    <property type="project" value="UniProtKB-KW"/>
</dbReference>
<evidence type="ECO:0000259" key="8">
    <source>
        <dbReference type="PROSITE" id="PS51294"/>
    </source>
</evidence>
<dbReference type="CDD" id="cd00167">
    <property type="entry name" value="SANT"/>
    <property type="match status" value="1"/>
</dbReference>
<dbReference type="NCBIfam" id="TIGR01557">
    <property type="entry name" value="myb_SHAQKYF"/>
    <property type="match status" value="1"/>
</dbReference>
<keyword evidence="10" id="KW-1185">Reference proteome</keyword>
<keyword evidence="2" id="KW-0238">DNA-binding</keyword>
<dbReference type="InterPro" id="IPR017884">
    <property type="entry name" value="SANT_dom"/>
</dbReference>
<evidence type="ECO:0000313" key="10">
    <source>
        <dbReference type="Proteomes" id="UP000244336"/>
    </source>
</evidence>
<dbReference type="PANTHER" id="PTHR44042:SF61">
    <property type="entry name" value="HTH MYB-TYPE DOMAIN-CONTAINING PROTEIN"/>
    <property type="match status" value="1"/>
</dbReference>